<gene>
    <name evidence="1" type="ORF">Kpho01_53280</name>
</gene>
<dbReference type="EMBL" id="BSRX01000036">
    <property type="protein sequence ID" value="GLW57317.1"/>
    <property type="molecule type" value="Genomic_DNA"/>
</dbReference>
<sequence>MALWRGRAGGGRFGAVGGGGVVGQGEVDGLPAAVGAALPGEGGQFAQTVECWAKCRAL</sequence>
<organism evidence="1 2">
    <name type="scientific">Kitasatospora phosalacinea</name>
    <dbReference type="NCBI Taxonomy" id="2065"/>
    <lineage>
        <taxon>Bacteria</taxon>
        <taxon>Bacillati</taxon>
        <taxon>Actinomycetota</taxon>
        <taxon>Actinomycetes</taxon>
        <taxon>Kitasatosporales</taxon>
        <taxon>Streptomycetaceae</taxon>
        <taxon>Kitasatospora</taxon>
    </lineage>
</organism>
<evidence type="ECO:0000313" key="1">
    <source>
        <dbReference type="EMBL" id="GLW57317.1"/>
    </source>
</evidence>
<proteinExistence type="predicted"/>
<protein>
    <submittedName>
        <fullName evidence="1">Uncharacterized protein</fullName>
    </submittedName>
</protein>
<dbReference type="AlphaFoldDB" id="A0A9W6PLW3"/>
<reference evidence="1" key="1">
    <citation type="submission" date="2023-02" db="EMBL/GenBank/DDBJ databases">
        <title>Kitasatospora phosalacinea NBRC 14362.</title>
        <authorList>
            <person name="Ichikawa N."/>
            <person name="Sato H."/>
            <person name="Tonouchi N."/>
        </authorList>
    </citation>
    <scope>NUCLEOTIDE SEQUENCE</scope>
    <source>
        <strain evidence="1">NBRC 14362</strain>
    </source>
</reference>
<name>A0A9W6PLW3_9ACTN</name>
<dbReference type="Proteomes" id="UP001165143">
    <property type="component" value="Unassembled WGS sequence"/>
</dbReference>
<accession>A0A9W6PLW3</accession>
<comment type="caution">
    <text evidence="1">The sequence shown here is derived from an EMBL/GenBank/DDBJ whole genome shotgun (WGS) entry which is preliminary data.</text>
</comment>
<evidence type="ECO:0000313" key="2">
    <source>
        <dbReference type="Proteomes" id="UP001165143"/>
    </source>
</evidence>